<feature type="compositionally biased region" description="Low complexity" evidence="1">
    <location>
        <begin position="43"/>
        <end position="56"/>
    </location>
</feature>
<dbReference type="AlphaFoldDB" id="A0AAD5RPH7"/>
<evidence type="ECO:0000313" key="2">
    <source>
        <dbReference type="EMBL" id="KAJ2901268.1"/>
    </source>
</evidence>
<gene>
    <name evidence="2" type="ORF">MKZ38_002018</name>
</gene>
<sequence>MPVKESRRQAVEKWVTETLPGLDSAEAVESMEEETASERPKSRSPSIPEIPSPTKTQVGAQSPLRGHVMLISDSEGSFPHSVSFASSRAMPNVDISLSLTDAQMDKLASAIVDRTDNEDRQSTEKTNDAPLETSHSPVRRPIHRSGTVGGHSWHRDTLETISGRKEVSYNVSPPSSKAASSPRKMIKIHWDDGNKQERHGRKKSLPRIDTGRARMYSDARKHTSVVVKSAENHHHSIHPPLGSPDLGPVDDTSSVYSDEYSPVRISGLKPLYIPSVKRPAPNGSVLLSYAKHSGNTAARASQTALSFRNTGHNHGSPSEDRVALDATYTPLSPYLATTARKEKTMIGEKGWLEDTGEPRKAGPVKKQGILETLRKKAKEMAIFNDSRTSRRPRDEPTGEETRSRRPVVVISLDPREQSLLYCELEFTLTTALNDYVSTQFNEGRLDTVKLKRVSDSWASKGRPKVVAFRYDLETQLDLVACHVEEFRFYGFRQGNQLQIMSVVDAMRNHARAMRVRSFCHPDLVVHKQVLDARALGDIIGADPQARLAIDQIWIFFGRIVDREKRRLEEDPQSAQGSGRRSISHSDHQATLDHDPSTGSTMYPYGN</sequence>
<accession>A0AAD5RPH7</accession>
<feature type="region of interest" description="Disordered" evidence="1">
    <location>
        <begin position="164"/>
        <end position="183"/>
    </location>
</feature>
<feature type="region of interest" description="Disordered" evidence="1">
    <location>
        <begin position="1"/>
        <end position="67"/>
    </location>
</feature>
<organism evidence="2 3">
    <name type="scientific">Zalerion maritima</name>
    <dbReference type="NCBI Taxonomy" id="339359"/>
    <lineage>
        <taxon>Eukaryota</taxon>
        <taxon>Fungi</taxon>
        <taxon>Dikarya</taxon>
        <taxon>Ascomycota</taxon>
        <taxon>Pezizomycotina</taxon>
        <taxon>Sordariomycetes</taxon>
        <taxon>Lulworthiomycetidae</taxon>
        <taxon>Lulworthiales</taxon>
        <taxon>Lulworthiaceae</taxon>
        <taxon>Zalerion</taxon>
    </lineage>
</organism>
<comment type="caution">
    <text evidence="2">The sequence shown here is derived from an EMBL/GenBank/DDBJ whole genome shotgun (WGS) entry which is preliminary data.</text>
</comment>
<feature type="region of interest" description="Disordered" evidence="1">
    <location>
        <begin position="566"/>
        <end position="606"/>
    </location>
</feature>
<evidence type="ECO:0000256" key="1">
    <source>
        <dbReference type="SAM" id="MobiDB-lite"/>
    </source>
</evidence>
<proteinExistence type="predicted"/>
<feature type="compositionally biased region" description="Basic and acidic residues" evidence="1">
    <location>
        <begin position="113"/>
        <end position="127"/>
    </location>
</feature>
<keyword evidence="3" id="KW-1185">Reference proteome</keyword>
<dbReference type="Proteomes" id="UP001201980">
    <property type="component" value="Unassembled WGS sequence"/>
</dbReference>
<protein>
    <submittedName>
        <fullName evidence="2">Uncharacterized protein</fullName>
    </submittedName>
</protein>
<name>A0AAD5RPH7_9PEZI</name>
<feature type="compositionally biased region" description="Basic and acidic residues" evidence="1">
    <location>
        <begin position="583"/>
        <end position="595"/>
    </location>
</feature>
<reference evidence="2" key="1">
    <citation type="submission" date="2022-07" db="EMBL/GenBank/DDBJ databases">
        <title>Draft genome sequence of Zalerion maritima ATCC 34329, a (micro)plastics degrading marine fungus.</title>
        <authorList>
            <person name="Paco A."/>
            <person name="Goncalves M.F.M."/>
            <person name="Rocha-Santos T.A.P."/>
            <person name="Alves A."/>
        </authorList>
    </citation>
    <scope>NUCLEOTIDE SEQUENCE</scope>
    <source>
        <strain evidence="2">ATCC 34329</strain>
    </source>
</reference>
<feature type="region of interest" description="Disordered" evidence="1">
    <location>
        <begin position="112"/>
        <end position="155"/>
    </location>
</feature>
<feature type="compositionally biased region" description="Low complexity" evidence="1">
    <location>
        <begin position="172"/>
        <end position="182"/>
    </location>
</feature>
<dbReference type="EMBL" id="JAKWBI020000159">
    <property type="protein sequence ID" value="KAJ2901268.1"/>
    <property type="molecule type" value="Genomic_DNA"/>
</dbReference>
<feature type="compositionally biased region" description="Basic and acidic residues" evidence="1">
    <location>
        <begin position="1"/>
        <end position="15"/>
    </location>
</feature>
<evidence type="ECO:0000313" key="3">
    <source>
        <dbReference type="Proteomes" id="UP001201980"/>
    </source>
</evidence>